<dbReference type="OrthoDB" id="656400at2759"/>
<sequence>MEDDGSFEQPNEDTSGIHKIAKDNSQELYLGCQNYSKLRFLVCLLHIKLLGGWTDRSFDLLVDLLVDALPKGSALPRNFHEAKKVVKSVGVGYTTIHACENDCILFWKEHEKYYSCSVCSVSRWKLEKKESRWCWGPSASEGPQKHDLTMFSK</sequence>
<dbReference type="GeneID" id="100277307"/>
<proteinExistence type="evidence at transcript level"/>
<accession>B6TSM9</accession>
<reference evidence="1" key="1">
    <citation type="journal article" date="2009" name="Plant Mol. Biol.">
        <title>Insights into corn genes derived from large-scale cDNA sequencing.</title>
        <authorList>
            <person name="Alexandrov N.N."/>
            <person name="Brover V.V."/>
            <person name="Freidin S."/>
            <person name="Troukhan M.E."/>
            <person name="Tatarinova T.V."/>
            <person name="Zhang H."/>
            <person name="Swaller T.J."/>
            <person name="Lu Y.P."/>
            <person name="Bouck J."/>
            <person name="Flavell R.B."/>
            <person name="Feldmann K.A."/>
        </authorList>
    </citation>
    <scope>NUCLEOTIDE SEQUENCE</scope>
</reference>
<dbReference type="EMBL" id="EU967994">
    <property type="protein sequence ID" value="ACG40112.1"/>
    <property type="molecule type" value="mRNA"/>
</dbReference>
<dbReference type="AlphaFoldDB" id="B6TSM9"/>
<protein>
    <submittedName>
        <fullName evidence="1">Uncharacterized protein</fullName>
    </submittedName>
</protein>
<dbReference type="PANTHER" id="PTHR10775:SF185">
    <property type="entry name" value="OS08G0208400 PROTEIN"/>
    <property type="match status" value="1"/>
</dbReference>
<dbReference type="PANTHER" id="PTHR10775">
    <property type="entry name" value="OS08G0208400 PROTEIN"/>
    <property type="match status" value="1"/>
</dbReference>
<organism evidence="1">
    <name type="scientific">Zea mays</name>
    <name type="common">Maize</name>
    <dbReference type="NCBI Taxonomy" id="4577"/>
    <lineage>
        <taxon>Eukaryota</taxon>
        <taxon>Viridiplantae</taxon>
        <taxon>Streptophyta</taxon>
        <taxon>Embryophyta</taxon>
        <taxon>Tracheophyta</taxon>
        <taxon>Spermatophyta</taxon>
        <taxon>Magnoliopsida</taxon>
        <taxon>Liliopsida</taxon>
        <taxon>Poales</taxon>
        <taxon>Poaceae</taxon>
        <taxon>PACMAD clade</taxon>
        <taxon>Panicoideae</taxon>
        <taxon>Andropogonodae</taxon>
        <taxon>Andropogoneae</taxon>
        <taxon>Tripsacinae</taxon>
        <taxon>Zea</taxon>
    </lineage>
</organism>
<dbReference type="KEGG" id="zma:100277307"/>
<evidence type="ECO:0000313" key="1">
    <source>
        <dbReference type="EMBL" id="ACG40112.1"/>
    </source>
</evidence>
<name>B6TSM9_MAIZE</name>